<sequence>MTWIIAEVRMRDYGLSPERQDELWQRWRRGESLTAIARSIGAPLHHLRRFLAQTGRIRPAPARHAPRHLTFTEGEEISRGLAAGSSAQAIARRLQRAASTVSREIARNGGREHYRAQHAQVHAHQCARRPKRAKLATHPKLRRLVEAKLALRWSPEQISGWLRRCFPDDGGMRICQETIYRSLFDPRHQAINRTGTRWLRTGRPMRYPRAIRRRDGRGRLRDMLSIGARPAEVQERLVAGHWEGDLLMGARPSAIATLVERTSRYVLLVALPDGLKTQQVRPHLTRVVSGLPVAVRRSLTWDRGREMAEHRLLTAATGMPVYFCHRRSPWQRGSNENSNGLLRQYLAKSADLRTFTQADLDAIATELNDRPRKLHGFRSPTEVYADLVKAGGALTP</sequence>
<dbReference type="SUPFAM" id="SSF53098">
    <property type="entry name" value="Ribonuclease H-like"/>
    <property type="match status" value="1"/>
</dbReference>
<comment type="caution">
    <text evidence="3">The sequence shown here is derived from an EMBL/GenBank/DDBJ whole genome shotgun (WGS) entry which is preliminary data.</text>
</comment>
<dbReference type="PANTHER" id="PTHR10948:SF23">
    <property type="entry name" value="TRANSPOSASE INSI FOR INSERTION SEQUENCE ELEMENT IS30A-RELATED"/>
    <property type="match status" value="1"/>
</dbReference>
<dbReference type="Gene3D" id="3.30.420.10">
    <property type="entry name" value="Ribonuclease H-like superfamily/Ribonuclease H"/>
    <property type="match status" value="1"/>
</dbReference>
<organism evidence="3 4">
    <name type="scientific">Planobispora siamensis</name>
    <dbReference type="NCBI Taxonomy" id="936338"/>
    <lineage>
        <taxon>Bacteria</taxon>
        <taxon>Bacillati</taxon>
        <taxon>Actinomycetota</taxon>
        <taxon>Actinomycetes</taxon>
        <taxon>Streptosporangiales</taxon>
        <taxon>Streptosporangiaceae</taxon>
        <taxon>Planobispora</taxon>
    </lineage>
</organism>
<name>A0A8J3WM14_9ACTN</name>
<dbReference type="Pfam" id="PF00665">
    <property type="entry name" value="rve"/>
    <property type="match status" value="1"/>
</dbReference>
<protein>
    <submittedName>
        <fullName evidence="3">Transposase InsI for insertion sequence element IS30A</fullName>
    </submittedName>
</protein>
<keyword evidence="4" id="KW-1185">Reference proteome</keyword>
<dbReference type="GO" id="GO:0006310">
    <property type="term" value="P:DNA recombination"/>
    <property type="evidence" value="ECO:0007669"/>
    <property type="project" value="UniProtKB-KW"/>
</dbReference>
<gene>
    <name evidence="3" type="primary">insI1</name>
    <name evidence="3" type="ORF">Psi01_65440</name>
</gene>
<dbReference type="GO" id="GO:0015074">
    <property type="term" value="P:DNA integration"/>
    <property type="evidence" value="ECO:0007669"/>
    <property type="project" value="InterPro"/>
</dbReference>
<reference evidence="3 4" key="1">
    <citation type="submission" date="2021-01" db="EMBL/GenBank/DDBJ databases">
        <title>Whole genome shotgun sequence of Planobispora siamensis NBRC 107568.</title>
        <authorList>
            <person name="Komaki H."/>
            <person name="Tamura T."/>
        </authorList>
    </citation>
    <scope>NUCLEOTIDE SEQUENCE [LARGE SCALE GENOMIC DNA]</scope>
    <source>
        <strain evidence="3 4">NBRC 107568</strain>
    </source>
</reference>
<dbReference type="InterPro" id="IPR025246">
    <property type="entry name" value="IS30-like_HTH"/>
</dbReference>
<dbReference type="InterPro" id="IPR012337">
    <property type="entry name" value="RNaseH-like_sf"/>
</dbReference>
<dbReference type="InterPro" id="IPR051917">
    <property type="entry name" value="Transposase-Integrase"/>
</dbReference>
<dbReference type="NCBIfam" id="NF033563">
    <property type="entry name" value="transpos_IS30"/>
    <property type="match status" value="1"/>
</dbReference>
<dbReference type="InterPro" id="IPR036397">
    <property type="entry name" value="RNaseH_sf"/>
</dbReference>
<dbReference type="GO" id="GO:0032196">
    <property type="term" value="P:transposition"/>
    <property type="evidence" value="ECO:0007669"/>
    <property type="project" value="TreeGrafter"/>
</dbReference>
<dbReference type="GO" id="GO:0003676">
    <property type="term" value="F:nucleic acid binding"/>
    <property type="evidence" value="ECO:0007669"/>
    <property type="project" value="InterPro"/>
</dbReference>
<dbReference type="AlphaFoldDB" id="A0A8J3WM14"/>
<dbReference type="Proteomes" id="UP000619788">
    <property type="component" value="Unassembled WGS sequence"/>
</dbReference>
<dbReference type="InterPro" id="IPR001584">
    <property type="entry name" value="Integrase_cat-core"/>
</dbReference>
<dbReference type="InterPro" id="IPR053392">
    <property type="entry name" value="Transposase_IS30-like"/>
</dbReference>
<keyword evidence="1" id="KW-0233">DNA recombination</keyword>
<dbReference type="PANTHER" id="PTHR10948">
    <property type="entry name" value="TRANSPOSASE"/>
    <property type="match status" value="1"/>
</dbReference>
<dbReference type="EMBL" id="BOOJ01000058">
    <property type="protein sequence ID" value="GIH95914.1"/>
    <property type="molecule type" value="Genomic_DNA"/>
</dbReference>
<dbReference type="GO" id="GO:0005829">
    <property type="term" value="C:cytosol"/>
    <property type="evidence" value="ECO:0007669"/>
    <property type="project" value="TreeGrafter"/>
</dbReference>
<proteinExistence type="predicted"/>
<evidence type="ECO:0000256" key="1">
    <source>
        <dbReference type="ARBA" id="ARBA00023172"/>
    </source>
</evidence>
<feature type="domain" description="Integrase catalytic" evidence="2">
    <location>
        <begin position="226"/>
        <end position="388"/>
    </location>
</feature>
<evidence type="ECO:0000313" key="3">
    <source>
        <dbReference type="EMBL" id="GIH95914.1"/>
    </source>
</evidence>
<evidence type="ECO:0000259" key="2">
    <source>
        <dbReference type="PROSITE" id="PS50994"/>
    </source>
</evidence>
<dbReference type="PROSITE" id="PS50994">
    <property type="entry name" value="INTEGRASE"/>
    <property type="match status" value="1"/>
</dbReference>
<dbReference type="GO" id="GO:0004803">
    <property type="term" value="F:transposase activity"/>
    <property type="evidence" value="ECO:0007669"/>
    <property type="project" value="TreeGrafter"/>
</dbReference>
<evidence type="ECO:0000313" key="4">
    <source>
        <dbReference type="Proteomes" id="UP000619788"/>
    </source>
</evidence>
<dbReference type="Pfam" id="PF13936">
    <property type="entry name" value="HTH_38"/>
    <property type="match status" value="1"/>
</dbReference>
<accession>A0A8J3WM14</accession>